<proteinExistence type="predicted"/>
<comment type="caution">
    <text evidence="1">The sequence shown here is derived from an EMBL/GenBank/DDBJ whole genome shotgun (WGS) entry which is preliminary data.</text>
</comment>
<accession>A0A2D0KMB9</accession>
<protein>
    <submittedName>
        <fullName evidence="1">Uncharacterized protein</fullName>
    </submittedName>
</protein>
<organism evidence="1 2">
    <name type="scientific">Xenorhabdus stockiae</name>
    <dbReference type="NCBI Taxonomy" id="351614"/>
    <lineage>
        <taxon>Bacteria</taxon>
        <taxon>Pseudomonadati</taxon>
        <taxon>Pseudomonadota</taxon>
        <taxon>Gammaproteobacteria</taxon>
        <taxon>Enterobacterales</taxon>
        <taxon>Morganellaceae</taxon>
        <taxon>Xenorhabdus</taxon>
    </lineage>
</organism>
<keyword evidence="2" id="KW-1185">Reference proteome</keyword>
<dbReference type="RefSeq" id="WP_211284326.1">
    <property type="nucleotide sequence ID" value="NZ_CAWNRH010000103.1"/>
</dbReference>
<name>A0A2D0KMB9_9GAMM</name>
<reference evidence="1 2" key="1">
    <citation type="journal article" date="2017" name="Nat. Microbiol.">
        <title>Natural product diversity associated with the nematode symbionts Photorhabdus and Xenorhabdus.</title>
        <authorList>
            <person name="Tobias N.J."/>
            <person name="Wolff H."/>
            <person name="Djahanschiri B."/>
            <person name="Grundmann F."/>
            <person name="Kronenwerth M."/>
            <person name="Shi Y.M."/>
            <person name="Simonyi S."/>
            <person name="Grun P."/>
            <person name="Shapiro-Ilan D."/>
            <person name="Pidot S.J."/>
            <person name="Stinear T.P."/>
            <person name="Ebersberger I."/>
            <person name="Bode H.B."/>
        </authorList>
    </citation>
    <scope>NUCLEOTIDE SEQUENCE [LARGE SCALE GENOMIC DNA]</scope>
    <source>
        <strain evidence="1 2">DSM 17904</strain>
    </source>
</reference>
<dbReference type="AlphaFoldDB" id="A0A2D0KMB9"/>
<gene>
    <name evidence="1" type="ORF">Xsto_02990</name>
</gene>
<dbReference type="EMBL" id="NJAJ01000029">
    <property type="protein sequence ID" value="PHM64455.1"/>
    <property type="molecule type" value="Genomic_DNA"/>
</dbReference>
<evidence type="ECO:0000313" key="2">
    <source>
        <dbReference type="Proteomes" id="UP000222366"/>
    </source>
</evidence>
<sequence length="72" mass="8229">MSDDLERLVFLERVELLSRMGGLDNLNDKDRQVALNWIWELVEQAKSEMIIIEKPLNSGSKLNLCGTGLQQI</sequence>
<dbReference type="Proteomes" id="UP000222366">
    <property type="component" value="Unassembled WGS sequence"/>
</dbReference>
<evidence type="ECO:0000313" key="1">
    <source>
        <dbReference type="EMBL" id="PHM64455.1"/>
    </source>
</evidence>